<dbReference type="EMBL" id="CP071060">
    <property type="protein sequence ID" value="QSI78612.1"/>
    <property type="molecule type" value="Genomic_DNA"/>
</dbReference>
<sequence length="207" mass="21029">MNALTRSFVVAAMGFCLALPASAATYQVSVDTSSLSGSSGYLDFGFAGLADSPAATSFVHALSGGFALGAPLLDGAALVDPHGWRLGNDGAFNAVFQSWQFGSSLQFTVDFGGAWQTATNGSGNTFSLKLWDGGASSSQLTTDSAGDVLRFQLAPGGGVGVETFARDIAGAPSPVTVSAVPEPESCAMLLVGLVAILGTARRRRAIR</sequence>
<accession>A0ABX7MA69</accession>
<feature type="signal peptide" evidence="1">
    <location>
        <begin position="1"/>
        <end position="23"/>
    </location>
</feature>
<dbReference type="Proteomes" id="UP000663570">
    <property type="component" value="Chromosome"/>
</dbReference>
<evidence type="ECO:0000256" key="1">
    <source>
        <dbReference type="SAM" id="SignalP"/>
    </source>
</evidence>
<name>A0ABX7MA69_9RHOO</name>
<keyword evidence="4" id="KW-1185">Reference proteome</keyword>
<dbReference type="RefSeq" id="WP_206256009.1">
    <property type="nucleotide sequence ID" value="NZ_CP071060.1"/>
</dbReference>
<feature type="chain" id="PRO_5047231256" evidence="1">
    <location>
        <begin position="24"/>
        <end position="207"/>
    </location>
</feature>
<evidence type="ECO:0000313" key="4">
    <source>
        <dbReference type="Proteomes" id="UP000663570"/>
    </source>
</evidence>
<evidence type="ECO:0000313" key="3">
    <source>
        <dbReference type="EMBL" id="QSI78612.1"/>
    </source>
</evidence>
<proteinExistence type="predicted"/>
<evidence type="ECO:0000259" key="2">
    <source>
        <dbReference type="Pfam" id="PF07589"/>
    </source>
</evidence>
<gene>
    <name evidence="3" type="ORF">JY500_08410</name>
</gene>
<dbReference type="NCBIfam" id="NF038129">
    <property type="entry name" value="PEP_NF038129"/>
    <property type="match status" value="1"/>
</dbReference>
<organism evidence="3 4">
    <name type="scientific">Niveibacterium microcysteis</name>
    <dbReference type="NCBI Taxonomy" id="2811415"/>
    <lineage>
        <taxon>Bacteria</taxon>
        <taxon>Pseudomonadati</taxon>
        <taxon>Pseudomonadota</taxon>
        <taxon>Betaproteobacteria</taxon>
        <taxon>Rhodocyclales</taxon>
        <taxon>Rhodocyclaceae</taxon>
        <taxon>Niveibacterium</taxon>
    </lineage>
</organism>
<reference evidence="3 4" key="1">
    <citation type="submission" date="2021-02" db="EMBL/GenBank/DDBJ databases">
        <title>Niveibacterium changnyeongensis HC41.</title>
        <authorList>
            <person name="Kang M."/>
        </authorList>
    </citation>
    <scope>NUCLEOTIDE SEQUENCE [LARGE SCALE GENOMIC DNA]</scope>
    <source>
        <strain evidence="3 4">HC41</strain>
    </source>
</reference>
<feature type="domain" description="Ice-binding protein C-terminal" evidence="2">
    <location>
        <begin position="179"/>
        <end position="204"/>
    </location>
</feature>
<dbReference type="InterPro" id="IPR013424">
    <property type="entry name" value="Ice-binding_C"/>
</dbReference>
<protein>
    <submittedName>
        <fullName evidence="3">NF038129 family PEP-CTERM protein</fullName>
    </submittedName>
</protein>
<keyword evidence="1" id="KW-0732">Signal</keyword>
<dbReference type="NCBIfam" id="TIGR02595">
    <property type="entry name" value="PEP_CTERM"/>
    <property type="match status" value="1"/>
</dbReference>
<dbReference type="Pfam" id="PF07589">
    <property type="entry name" value="PEP-CTERM"/>
    <property type="match status" value="1"/>
</dbReference>